<feature type="domain" description="Agenet" evidence="5">
    <location>
        <begin position="226"/>
        <end position="282"/>
    </location>
</feature>
<feature type="compositionally biased region" description="Basic and acidic residues" evidence="4">
    <location>
        <begin position="400"/>
        <end position="412"/>
    </location>
</feature>
<dbReference type="InterPro" id="IPR014002">
    <property type="entry name" value="Agenet_dom_plant"/>
</dbReference>
<feature type="compositionally biased region" description="Polar residues" evidence="4">
    <location>
        <begin position="457"/>
        <end position="467"/>
    </location>
</feature>
<dbReference type="CDD" id="cd20405">
    <property type="entry name" value="Tudor_Agenet_AtDUF_rpt1_3"/>
    <property type="match status" value="2"/>
</dbReference>
<dbReference type="EMBL" id="KB870805">
    <property type="protein sequence ID" value="EOA37307.1"/>
    <property type="molecule type" value="Genomic_DNA"/>
</dbReference>
<dbReference type="InterPro" id="IPR008395">
    <property type="entry name" value="Agenet-like_dom"/>
</dbReference>
<feature type="domain" description="Agenet" evidence="5">
    <location>
        <begin position="84"/>
        <end position="140"/>
    </location>
</feature>
<dbReference type="CDD" id="cd20406">
    <property type="entry name" value="Tudor_Agenet_AtDUF_rpt2_4"/>
    <property type="match status" value="2"/>
</dbReference>
<feature type="compositionally biased region" description="Polar residues" evidence="4">
    <location>
        <begin position="378"/>
        <end position="389"/>
    </location>
</feature>
<keyword evidence="7" id="KW-1185">Reference proteome</keyword>
<dbReference type="Pfam" id="PF05641">
    <property type="entry name" value="Agenet"/>
    <property type="match status" value="2"/>
</dbReference>
<feature type="coiled-coil region" evidence="3">
    <location>
        <begin position="626"/>
        <end position="674"/>
    </location>
</feature>
<keyword evidence="2" id="KW-0341">Growth regulation</keyword>
<dbReference type="InterPro" id="IPR007930">
    <property type="entry name" value="DUF724"/>
</dbReference>
<keyword evidence="1" id="KW-0813">Transport</keyword>
<feature type="region of interest" description="Disordered" evidence="4">
    <location>
        <begin position="378"/>
        <end position="467"/>
    </location>
</feature>
<dbReference type="PANTHER" id="PTHR31917:SF153">
    <property type="entry name" value="DUF724 DOMAIN-CONTAINING PROTEIN 3-RELATED"/>
    <property type="match status" value="1"/>
</dbReference>
<accession>R0GMX2</accession>
<feature type="compositionally biased region" description="Polar residues" evidence="4">
    <location>
        <begin position="415"/>
        <end position="427"/>
    </location>
</feature>
<organism evidence="6 7">
    <name type="scientific">Capsella rubella</name>
    <dbReference type="NCBI Taxonomy" id="81985"/>
    <lineage>
        <taxon>Eukaryota</taxon>
        <taxon>Viridiplantae</taxon>
        <taxon>Streptophyta</taxon>
        <taxon>Embryophyta</taxon>
        <taxon>Tracheophyta</taxon>
        <taxon>Spermatophyta</taxon>
        <taxon>Magnoliopsida</taxon>
        <taxon>eudicotyledons</taxon>
        <taxon>Gunneridae</taxon>
        <taxon>Pentapetalae</taxon>
        <taxon>rosids</taxon>
        <taxon>malvids</taxon>
        <taxon>Brassicales</taxon>
        <taxon>Brassicaceae</taxon>
        <taxon>Camelineae</taxon>
        <taxon>Capsella</taxon>
    </lineage>
</organism>
<feature type="domain" description="Agenet" evidence="5">
    <location>
        <begin position="154"/>
        <end position="224"/>
    </location>
</feature>
<protein>
    <recommendedName>
        <fullName evidence="5">Agenet domain-containing protein</fullName>
    </recommendedName>
</protein>
<proteinExistence type="predicted"/>
<evidence type="ECO:0000313" key="7">
    <source>
        <dbReference type="Proteomes" id="UP000029121"/>
    </source>
</evidence>
<dbReference type="AlphaFoldDB" id="R0GMX2"/>
<evidence type="ECO:0000256" key="2">
    <source>
        <dbReference type="ARBA" id="ARBA00022604"/>
    </source>
</evidence>
<reference evidence="7" key="1">
    <citation type="journal article" date="2013" name="Nat. Genet.">
        <title>The Capsella rubella genome and the genomic consequences of rapid mating system evolution.</title>
        <authorList>
            <person name="Slotte T."/>
            <person name="Hazzouri K.M."/>
            <person name="Agren J.A."/>
            <person name="Koenig D."/>
            <person name="Maumus F."/>
            <person name="Guo Y.L."/>
            <person name="Steige K."/>
            <person name="Platts A.E."/>
            <person name="Escobar J.S."/>
            <person name="Newman L.K."/>
            <person name="Wang W."/>
            <person name="Mandakova T."/>
            <person name="Vello E."/>
            <person name="Smith L.M."/>
            <person name="Henz S.R."/>
            <person name="Steffen J."/>
            <person name="Takuno S."/>
            <person name="Brandvain Y."/>
            <person name="Coop G."/>
            <person name="Andolfatto P."/>
            <person name="Hu T.T."/>
            <person name="Blanchette M."/>
            <person name="Clark R.M."/>
            <person name="Quesneville H."/>
            <person name="Nordborg M."/>
            <person name="Gaut B.S."/>
            <person name="Lysak M.A."/>
            <person name="Jenkins J."/>
            <person name="Grimwood J."/>
            <person name="Chapman J."/>
            <person name="Prochnik S."/>
            <person name="Shu S."/>
            <person name="Rokhsar D."/>
            <person name="Schmutz J."/>
            <person name="Weigel D."/>
            <person name="Wright S.I."/>
        </authorList>
    </citation>
    <scope>NUCLEOTIDE SEQUENCE [LARGE SCALE GENOMIC DNA]</scope>
    <source>
        <strain evidence="7">cv. Monte Gargano</strain>
    </source>
</reference>
<name>R0GMX2_9BRAS</name>
<evidence type="ECO:0000256" key="3">
    <source>
        <dbReference type="SAM" id="Coils"/>
    </source>
</evidence>
<feature type="domain" description="Agenet" evidence="5">
    <location>
        <begin position="8"/>
        <end position="79"/>
    </location>
</feature>
<dbReference type="STRING" id="81985.R0GMX2"/>
<evidence type="ECO:0000259" key="5">
    <source>
        <dbReference type="SMART" id="SM00743"/>
    </source>
</evidence>
<dbReference type="eggNOG" id="ENOG502QTQX">
    <property type="taxonomic scope" value="Eukaryota"/>
</dbReference>
<evidence type="ECO:0000256" key="4">
    <source>
        <dbReference type="SAM" id="MobiDB-lite"/>
    </source>
</evidence>
<gene>
    <name evidence="6" type="ORF">CARUB_v10010977mg</name>
</gene>
<keyword evidence="3" id="KW-0175">Coiled coil</keyword>
<dbReference type="Pfam" id="PF05266">
    <property type="entry name" value="DUF724"/>
    <property type="match status" value="1"/>
</dbReference>
<feature type="region of interest" description="Disordered" evidence="4">
    <location>
        <begin position="290"/>
        <end position="328"/>
    </location>
</feature>
<dbReference type="OrthoDB" id="687110at2759"/>
<dbReference type="Proteomes" id="UP000029121">
    <property type="component" value="Unassembled WGS sequence"/>
</dbReference>
<dbReference type="KEGG" id="crb:17898251"/>
<dbReference type="SMART" id="SM00743">
    <property type="entry name" value="Agenet"/>
    <property type="match status" value="4"/>
</dbReference>
<dbReference type="PANTHER" id="PTHR31917">
    <property type="entry name" value="AGENET DOMAIN-CONTAINING PROTEIN-RELATED"/>
    <property type="match status" value="1"/>
</dbReference>
<sequence length="711" mass="80894">MEQQTTTKKIMKDCEVEVSSEEEGFEGAWFRAILEEAPRCLASEELRVRYLTLLDMDGSSPLIEHIEQRFIRPVPPEENRQKDVVLEEGTVVDADHKDGWWTGVVVKKLEDENYLVYFDLPPDIIQFERKHLRVHLNWTGSKWVRPEIKELDKSMFSSGTMVEVSSAKDVAWFPAMMIQETDEDDKQKFIVKDWNKYLSSKGDEARPNKIVDSRRVRPIPPPSSVDKYSLLDCVEALRGSGWYKGKVRKILHDRRYMVSLEATKEETVFKHSDLRPFMVWEDGVWLEDPKPKPIKDSPPNVLRNKPIRSCSGAKPVTPKMAPKQMRSSVNPEEIDMALTEAENSVATGDLGKKRPDAVMMNDKAPPVITQQVTSIARETVSPVTPSPVITATPLKQAEALSERKKSPKKTPEPLKNQNGLESSPTRQEMSEEENGEDNSKKRKREQRHNSDVDATDGTCNGSKAQINDTSSNICIDDVDEQPLSAWINISTPSTERSSDQIPNVVDNSAAEVEEPQAKRTLMSLPFEKSLPFWKTYEAEEAYKIVPQNPHFTPLVEAKEDIREWSAVGMMVSFYGLLKEVKDLRLDVSSSKLSSLSSSFAELEKHGFDVATPQSRIDKVLSLQDGRAKKVEERKCLEKKIEAEETERHKVEEEMVELERKILELKRQEAVGKEKKETADKKIVQMKSCAEIIDQEIADVELEFLTSVLAPW</sequence>
<evidence type="ECO:0000256" key="1">
    <source>
        <dbReference type="ARBA" id="ARBA00022448"/>
    </source>
</evidence>
<evidence type="ECO:0000313" key="6">
    <source>
        <dbReference type="EMBL" id="EOA37307.1"/>
    </source>
</evidence>